<organism evidence="1 2">
    <name type="scientific">Beta vulgaris subsp. vulgaris</name>
    <name type="common">Beet</name>
    <dbReference type="NCBI Taxonomy" id="3555"/>
    <lineage>
        <taxon>Eukaryota</taxon>
        <taxon>Viridiplantae</taxon>
        <taxon>Streptophyta</taxon>
        <taxon>Embryophyta</taxon>
        <taxon>Tracheophyta</taxon>
        <taxon>Spermatophyta</taxon>
        <taxon>Magnoliopsida</taxon>
        <taxon>eudicotyledons</taxon>
        <taxon>Gunneridae</taxon>
        <taxon>Pentapetalae</taxon>
        <taxon>Caryophyllales</taxon>
        <taxon>Chenopodiaceae</taxon>
        <taxon>Betoideae</taxon>
        <taxon>Beta</taxon>
    </lineage>
</organism>
<evidence type="ECO:0000313" key="1">
    <source>
        <dbReference type="EMBL" id="KMS95846.1"/>
    </source>
</evidence>
<sequence>MDADEIGSSRRKHSPESKFSFEGEIEYGKTKKAKLGFEEDRVMALLYGISEMGYLYRNSGERVEVDLNTLKGKYLLFVCFYLPPYFRGEFEFDSVNPQDLISTCFDLYSHRDDFEIVLVTKLTDDNPDSKPASLFPSASLPSSFFIVKLPFTVFIYFFHSLTF</sequence>
<name>A0A0J8B4C2_BETVV</name>
<dbReference type="OrthoDB" id="1826070at2759"/>
<dbReference type="Proteomes" id="UP000035740">
    <property type="component" value="Unassembled WGS sequence"/>
</dbReference>
<dbReference type="AlphaFoldDB" id="A0A0J8B4C2"/>
<reference evidence="1 2" key="1">
    <citation type="journal article" date="2014" name="Nature">
        <title>The genome of the recently domesticated crop plant sugar beet (Beta vulgaris).</title>
        <authorList>
            <person name="Dohm J.C."/>
            <person name="Minoche A.E."/>
            <person name="Holtgrawe D."/>
            <person name="Capella-Gutierrez S."/>
            <person name="Zakrzewski F."/>
            <person name="Tafer H."/>
            <person name="Rupp O."/>
            <person name="Sorensen T.R."/>
            <person name="Stracke R."/>
            <person name="Reinhardt R."/>
            <person name="Goesmann A."/>
            <person name="Kraft T."/>
            <person name="Schulz B."/>
            <person name="Stadler P.F."/>
            <person name="Schmidt T."/>
            <person name="Gabaldon T."/>
            <person name="Lehrach H."/>
            <person name="Weisshaar B."/>
            <person name="Himmelbauer H."/>
        </authorList>
    </citation>
    <scope>NUCLEOTIDE SEQUENCE [LARGE SCALE GENOMIC DNA]</scope>
    <source>
        <tissue evidence="1">Taproot</tissue>
    </source>
</reference>
<dbReference type="Gramene" id="KMS95846">
    <property type="protein sequence ID" value="KMS95846"/>
    <property type="gene ID" value="BVRB_004470"/>
</dbReference>
<protein>
    <submittedName>
        <fullName evidence="1">Uncharacterized protein</fullName>
    </submittedName>
</protein>
<dbReference type="EMBL" id="KQ090431">
    <property type="protein sequence ID" value="KMS95846.1"/>
    <property type="molecule type" value="Genomic_DNA"/>
</dbReference>
<keyword evidence="2" id="KW-1185">Reference proteome</keyword>
<accession>A0A0J8B4C2</accession>
<evidence type="ECO:0000313" key="2">
    <source>
        <dbReference type="Proteomes" id="UP000035740"/>
    </source>
</evidence>
<proteinExistence type="predicted"/>
<gene>
    <name evidence="1" type="ORF">BVRB_004470</name>
</gene>